<keyword evidence="2" id="KW-1185">Reference proteome</keyword>
<organism evidence="1 2">
    <name type="scientific">Yaniella flava</name>
    <dbReference type="NCBI Taxonomy" id="287930"/>
    <lineage>
        <taxon>Bacteria</taxon>
        <taxon>Bacillati</taxon>
        <taxon>Actinomycetota</taxon>
        <taxon>Actinomycetes</taxon>
        <taxon>Micrococcales</taxon>
        <taxon>Micrococcaceae</taxon>
        <taxon>Yaniella</taxon>
    </lineage>
</organism>
<sequence>MQAEEFYSAYQVSFDGIGRTIEAAYHGYDDSDPIMVEADSAGQRWAEALKYVATVDQTSSQHQEQT</sequence>
<reference evidence="2" key="1">
    <citation type="journal article" date="2019" name="Int. J. Syst. Evol. Microbiol.">
        <title>The Global Catalogue of Microorganisms (GCM) 10K type strain sequencing project: providing services to taxonomists for standard genome sequencing and annotation.</title>
        <authorList>
            <consortium name="The Broad Institute Genomics Platform"/>
            <consortium name="The Broad Institute Genome Sequencing Center for Infectious Disease"/>
            <person name="Wu L."/>
            <person name="Ma J."/>
        </authorList>
    </citation>
    <scope>NUCLEOTIDE SEQUENCE [LARGE SCALE GENOMIC DNA]</scope>
    <source>
        <strain evidence="2">JCM 13595</strain>
    </source>
</reference>
<name>A0ABP5G2A5_9MICC</name>
<comment type="caution">
    <text evidence="1">The sequence shown here is derived from an EMBL/GenBank/DDBJ whole genome shotgun (WGS) entry which is preliminary data.</text>
</comment>
<proteinExistence type="predicted"/>
<accession>A0ABP5G2A5</accession>
<dbReference type="Proteomes" id="UP001501461">
    <property type="component" value="Unassembled WGS sequence"/>
</dbReference>
<gene>
    <name evidence="1" type="ORF">GCM10009720_17990</name>
</gene>
<evidence type="ECO:0000313" key="1">
    <source>
        <dbReference type="EMBL" id="GAA2037932.1"/>
    </source>
</evidence>
<evidence type="ECO:0000313" key="2">
    <source>
        <dbReference type="Proteomes" id="UP001501461"/>
    </source>
</evidence>
<protein>
    <submittedName>
        <fullName evidence="1">Uncharacterized protein</fullName>
    </submittedName>
</protein>
<dbReference type="EMBL" id="BAAAMN010000036">
    <property type="protein sequence ID" value="GAA2037932.1"/>
    <property type="molecule type" value="Genomic_DNA"/>
</dbReference>